<dbReference type="Proteomes" id="UP000632222">
    <property type="component" value="Unassembled WGS sequence"/>
</dbReference>
<dbReference type="Pfam" id="PF09557">
    <property type="entry name" value="DUF2382"/>
    <property type="match status" value="1"/>
</dbReference>
<feature type="compositionally biased region" description="Basic and acidic residues" evidence="1">
    <location>
        <begin position="188"/>
        <end position="218"/>
    </location>
</feature>
<evidence type="ECO:0000313" key="3">
    <source>
        <dbReference type="EMBL" id="GGJ54705.1"/>
    </source>
</evidence>
<dbReference type="InterPro" id="IPR019060">
    <property type="entry name" value="DUF2382"/>
</dbReference>
<accession>A0ABQ2DDQ4</accession>
<comment type="caution">
    <text evidence="3">The sequence shown here is derived from an EMBL/GenBank/DDBJ whole genome shotgun (WGS) entry which is preliminary data.</text>
</comment>
<keyword evidence="4" id="KW-1185">Reference proteome</keyword>
<evidence type="ECO:0000256" key="1">
    <source>
        <dbReference type="SAM" id="MobiDB-lite"/>
    </source>
</evidence>
<protein>
    <recommendedName>
        <fullName evidence="2">DUF2382 domain-containing protein</fullName>
    </recommendedName>
</protein>
<name>A0ABQ2DDQ4_9DEIO</name>
<dbReference type="NCBIfam" id="TIGR02271">
    <property type="entry name" value="YsnF/AvaK domain"/>
    <property type="match status" value="1"/>
</dbReference>
<feature type="region of interest" description="Disordered" evidence="1">
    <location>
        <begin position="354"/>
        <end position="402"/>
    </location>
</feature>
<dbReference type="EMBL" id="BMOD01000030">
    <property type="protein sequence ID" value="GGJ54705.1"/>
    <property type="molecule type" value="Genomic_DNA"/>
</dbReference>
<organism evidence="3 4">
    <name type="scientific">Deinococcus roseus</name>
    <dbReference type="NCBI Taxonomy" id="392414"/>
    <lineage>
        <taxon>Bacteria</taxon>
        <taxon>Thermotogati</taxon>
        <taxon>Deinococcota</taxon>
        <taxon>Deinococci</taxon>
        <taxon>Deinococcales</taxon>
        <taxon>Deinococcaceae</taxon>
        <taxon>Deinococcus</taxon>
    </lineage>
</organism>
<feature type="compositionally biased region" description="Polar residues" evidence="1">
    <location>
        <begin position="168"/>
        <end position="186"/>
    </location>
</feature>
<reference evidence="4" key="1">
    <citation type="journal article" date="2019" name="Int. J. Syst. Evol. Microbiol.">
        <title>The Global Catalogue of Microorganisms (GCM) 10K type strain sequencing project: providing services to taxonomists for standard genome sequencing and annotation.</title>
        <authorList>
            <consortium name="The Broad Institute Genomics Platform"/>
            <consortium name="The Broad Institute Genome Sequencing Center for Infectious Disease"/>
            <person name="Wu L."/>
            <person name="Ma J."/>
        </authorList>
    </citation>
    <scope>NUCLEOTIDE SEQUENCE [LARGE SCALE GENOMIC DNA]</scope>
    <source>
        <strain evidence="4">JCM 14370</strain>
    </source>
</reference>
<dbReference type="RefSeq" id="WP_229684933.1">
    <property type="nucleotide sequence ID" value="NZ_BMOD01000030.1"/>
</dbReference>
<feature type="compositionally biased region" description="Basic and acidic residues" evidence="1">
    <location>
        <begin position="367"/>
        <end position="402"/>
    </location>
</feature>
<proteinExistence type="predicted"/>
<feature type="region of interest" description="Disordered" evidence="1">
    <location>
        <begin position="168"/>
        <end position="226"/>
    </location>
</feature>
<feature type="domain" description="DUF2382" evidence="2">
    <location>
        <begin position="235"/>
        <end position="347"/>
    </location>
</feature>
<gene>
    <name evidence="3" type="ORF">GCM10008938_45980</name>
</gene>
<dbReference type="InterPro" id="IPR052967">
    <property type="entry name" value="Stress_Response_Assoc"/>
</dbReference>
<dbReference type="PANTHER" id="PTHR38463:SF1">
    <property type="entry name" value="STRESS RESPONSE PROTEIN YSNF"/>
    <property type="match status" value="1"/>
</dbReference>
<evidence type="ECO:0000259" key="2">
    <source>
        <dbReference type="Pfam" id="PF09557"/>
    </source>
</evidence>
<evidence type="ECO:0000313" key="4">
    <source>
        <dbReference type="Proteomes" id="UP000632222"/>
    </source>
</evidence>
<sequence>MNNRITAVFPSQQQAQEAVNELHTLGVHESDLSFIARQADGTVTDGLVDHSNHEDGKGAARGLAVGASAGALFGLAAALIPGVGPFITAGFLASSLGAAAGGAVAGAVVGGVTGTLAGSLADAGYSHEEASYYERSLNDGGVLVAIEPPAHVTRDQVTDVVTRHQGTVQGWNGETSNSRASLGNMSDTRSDTYTDTSMRTDTRTDNRNDTNMRNDTYTDNRNAPMDSDLDEAARLRLHEERLEVDKERYVAGSVEVGKRVETRTENVDVDLEREEIVIERHPVTGERPVEGGVQLGSDRQRVRVDLEAERADVEKRAYVTEEVEVGKRTETERQTFTETVGKEVLEVNKTGDVDVRADQTATGSLRESTRDLDTELETERRNQLDRDSIEANRLNEDGTFRK</sequence>
<dbReference type="PANTHER" id="PTHR38463">
    <property type="entry name" value="STRESS RESPONSE PROTEIN YSNF"/>
    <property type="match status" value="1"/>
</dbReference>